<gene>
    <name evidence="1" type="ORF">MNOR_LOCUS10198</name>
</gene>
<accession>A0AAV2QE62</accession>
<dbReference type="AlphaFoldDB" id="A0AAV2QE62"/>
<reference evidence="1 2" key="1">
    <citation type="submission" date="2024-05" db="EMBL/GenBank/DDBJ databases">
        <authorList>
            <person name="Wallberg A."/>
        </authorList>
    </citation>
    <scope>NUCLEOTIDE SEQUENCE [LARGE SCALE GENOMIC DNA]</scope>
</reference>
<evidence type="ECO:0008006" key="3">
    <source>
        <dbReference type="Google" id="ProtNLM"/>
    </source>
</evidence>
<evidence type="ECO:0000313" key="1">
    <source>
        <dbReference type="EMBL" id="CAL4076621.1"/>
    </source>
</evidence>
<proteinExistence type="predicted"/>
<evidence type="ECO:0000313" key="2">
    <source>
        <dbReference type="Proteomes" id="UP001497623"/>
    </source>
</evidence>
<organism evidence="1 2">
    <name type="scientific">Meganyctiphanes norvegica</name>
    <name type="common">Northern krill</name>
    <name type="synonym">Thysanopoda norvegica</name>
    <dbReference type="NCBI Taxonomy" id="48144"/>
    <lineage>
        <taxon>Eukaryota</taxon>
        <taxon>Metazoa</taxon>
        <taxon>Ecdysozoa</taxon>
        <taxon>Arthropoda</taxon>
        <taxon>Crustacea</taxon>
        <taxon>Multicrustacea</taxon>
        <taxon>Malacostraca</taxon>
        <taxon>Eumalacostraca</taxon>
        <taxon>Eucarida</taxon>
        <taxon>Euphausiacea</taxon>
        <taxon>Euphausiidae</taxon>
        <taxon>Meganyctiphanes</taxon>
    </lineage>
</organism>
<name>A0AAV2QE62_MEGNR</name>
<dbReference type="Proteomes" id="UP001497623">
    <property type="component" value="Unassembled WGS sequence"/>
</dbReference>
<keyword evidence="2" id="KW-1185">Reference proteome</keyword>
<comment type="caution">
    <text evidence="1">The sequence shown here is derived from an EMBL/GenBank/DDBJ whole genome shotgun (WGS) entry which is preliminary data.</text>
</comment>
<feature type="non-terminal residue" evidence="1">
    <location>
        <position position="99"/>
    </location>
</feature>
<feature type="non-terminal residue" evidence="1">
    <location>
        <position position="1"/>
    </location>
</feature>
<protein>
    <recommendedName>
        <fullName evidence="3">DUF5641 domain-containing protein</fullName>
    </recommendedName>
</protein>
<dbReference type="EMBL" id="CAXKWB010005093">
    <property type="protein sequence ID" value="CAL4076621.1"/>
    <property type="molecule type" value="Genomic_DNA"/>
</dbReference>
<sequence>KKSIRIRCLTRCELETTIHEIEACINSRPLTFASGEIEHGNPLTPAHFLIGRPSLVQIPIEETGIAITGQDLREREVNRLAILDTFWSKWTNNYILNLP</sequence>